<dbReference type="GO" id="GO:0006508">
    <property type="term" value="P:proteolysis"/>
    <property type="evidence" value="ECO:0007669"/>
    <property type="project" value="UniProtKB-KW"/>
</dbReference>
<evidence type="ECO:0000256" key="2">
    <source>
        <dbReference type="ARBA" id="ARBA00007739"/>
    </source>
</evidence>
<dbReference type="Pfam" id="PF00905">
    <property type="entry name" value="Transpeptidase"/>
    <property type="match status" value="1"/>
</dbReference>
<comment type="catalytic activity">
    <reaction evidence="13">
        <text>[GlcNAc-(1-&gt;4)-Mur2Ac(oyl-L-Ala-gamma-D-Glu-L-Lys-D-Ala-D-Ala)](n)-di-trans,octa-cis-undecaprenyl diphosphate + beta-D-GlcNAc-(1-&gt;4)-Mur2Ac(oyl-L-Ala-gamma-D-Glu-L-Lys-D-Ala-D-Ala)-di-trans,octa-cis-undecaprenyl diphosphate = [GlcNAc-(1-&gt;4)-Mur2Ac(oyl-L-Ala-gamma-D-Glu-L-Lys-D-Ala-D-Ala)](n+1)-di-trans,octa-cis-undecaprenyl diphosphate + di-trans,octa-cis-undecaprenyl diphosphate + H(+)</text>
        <dbReference type="Rhea" id="RHEA:23708"/>
        <dbReference type="Rhea" id="RHEA-COMP:9602"/>
        <dbReference type="Rhea" id="RHEA-COMP:9603"/>
        <dbReference type="ChEBI" id="CHEBI:15378"/>
        <dbReference type="ChEBI" id="CHEBI:58405"/>
        <dbReference type="ChEBI" id="CHEBI:60033"/>
        <dbReference type="ChEBI" id="CHEBI:78435"/>
        <dbReference type="EC" id="2.4.99.28"/>
    </reaction>
</comment>
<dbReference type="EMBL" id="BMQC01000001">
    <property type="protein sequence ID" value="GGK11593.1"/>
    <property type="molecule type" value="Genomic_DNA"/>
</dbReference>
<keyword evidence="3" id="KW-0121">Carboxypeptidase</keyword>
<dbReference type="GO" id="GO:0071555">
    <property type="term" value="P:cell wall organization"/>
    <property type="evidence" value="ECO:0007669"/>
    <property type="project" value="UniProtKB-KW"/>
</dbReference>
<evidence type="ECO:0000256" key="1">
    <source>
        <dbReference type="ARBA" id="ARBA00007090"/>
    </source>
</evidence>
<reference evidence="17" key="1">
    <citation type="journal article" date="2014" name="Int. J. Syst. Evol. Microbiol.">
        <title>Complete genome sequence of Corynebacterium casei LMG S-19264T (=DSM 44701T), isolated from a smear-ripened cheese.</title>
        <authorList>
            <consortium name="US DOE Joint Genome Institute (JGI-PGF)"/>
            <person name="Walter F."/>
            <person name="Albersmeier A."/>
            <person name="Kalinowski J."/>
            <person name="Ruckert C."/>
        </authorList>
    </citation>
    <scope>NUCLEOTIDE SEQUENCE</scope>
    <source>
        <strain evidence="17">JCM 3091</strain>
    </source>
</reference>
<dbReference type="InterPro" id="IPR050396">
    <property type="entry name" value="Glycosyltr_51/Transpeptidase"/>
</dbReference>
<dbReference type="FunFam" id="1.10.3810.10:FF:000001">
    <property type="entry name" value="Penicillin-binding protein 1A"/>
    <property type="match status" value="1"/>
</dbReference>
<evidence type="ECO:0000256" key="14">
    <source>
        <dbReference type="SAM" id="MobiDB-lite"/>
    </source>
</evidence>
<evidence type="ECO:0000256" key="5">
    <source>
        <dbReference type="ARBA" id="ARBA00022676"/>
    </source>
</evidence>
<dbReference type="InterPro" id="IPR036950">
    <property type="entry name" value="PBP_transglycosylase"/>
</dbReference>
<dbReference type="InterPro" id="IPR001264">
    <property type="entry name" value="Glyco_trans_51"/>
</dbReference>
<keyword evidence="15" id="KW-1133">Transmembrane helix</keyword>
<dbReference type="GO" id="GO:0030288">
    <property type="term" value="C:outer membrane-bounded periplasmic space"/>
    <property type="evidence" value="ECO:0007669"/>
    <property type="project" value="TreeGrafter"/>
</dbReference>
<dbReference type="Pfam" id="PF00912">
    <property type="entry name" value="Transgly"/>
    <property type="match status" value="1"/>
</dbReference>
<keyword evidence="4" id="KW-0645">Protease</keyword>
<evidence type="ECO:0000313" key="17">
    <source>
        <dbReference type="EMBL" id="GGK11593.1"/>
    </source>
</evidence>
<comment type="similarity">
    <text evidence="1">In the C-terminal section; belongs to the transpeptidase family.</text>
</comment>
<comment type="similarity">
    <text evidence="2">In the N-terminal section; belongs to the glycosyltransferase 51 family.</text>
</comment>
<dbReference type="InterPro" id="IPR023346">
    <property type="entry name" value="Lysozyme-like_dom_sf"/>
</dbReference>
<dbReference type="SUPFAM" id="SSF53955">
    <property type="entry name" value="Lysozyme-like"/>
    <property type="match status" value="1"/>
</dbReference>
<evidence type="ECO:0000256" key="10">
    <source>
        <dbReference type="ARBA" id="ARBA00023268"/>
    </source>
</evidence>
<feature type="domain" description="PASTA" evidence="16">
    <location>
        <begin position="783"/>
        <end position="849"/>
    </location>
</feature>
<keyword evidence="5" id="KW-0328">Glycosyltransferase</keyword>
<dbReference type="PANTHER" id="PTHR32282:SF33">
    <property type="entry name" value="PEPTIDOGLYCAN GLYCOSYLTRANSFERASE"/>
    <property type="match status" value="1"/>
</dbReference>
<dbReference type="GO" id="GO:0008658">
    <property type="term" value="F:penicillin binding"/>
    <property type="evidence" value="ECO:0007669"/>
    <property type="project" value="InterPro"/>
</dbReference>
<feature type="compositionally biased region" description="Pro residues" evidence="14">
    <location>
        <begin position="858"/>
        <end position="870"/>
    </location>
</feature>
<evidence type="ECO:0000256" key="12">
    <source>
        <dbReference type="ARBA" id="ARBA00034000"/>
    </source>
</evidence>
<keyword evidence="9" id="KW-0573">Peptidoglycan synthesis</keyword>
<dbReference type="PROSITE" id="PS51178">
    <property type="entry name" value="PASTA"/>
    <property type="match status" value="1"/>
</dbReference>
<dbReference type="GO" id="GO:0008955">
    <property type="term" value="F:peptidoglycan glycosyltransferase activity"/>
    <property type="evidence" value="ECO:0007669"/>
    <property type="project" value="UniProtKB-EC"/>
</dbReference>
<dbReference type="Gene3D" id="1.10.3810.10">
    <property type="entry name" value="Biosynthetic peptidoglycan transglycosylase-like"/>
    <property type="match status" value="1"/>
</dbReference>
<evidence type="ECO:0000259" key="16">
    <source>
        <dbReference type="PROSITE" id="PS51178"/>
    </source>
</evidence>
<keyword evidence="8" id="KW-0133">Cell shape</keyword>
<evidence type="ECO:0000256" key="6">
    <source>
        <dbReference type="ARBA" id="ARBA00022679"/>
    </source>
</evidence>
<organism evidence="17 18">
    <name type="scientific">Pilimelia terevasa</name>
    <dbReference type="NCBI Taxonomy" id="53372"/>
    <lineage>
        <taxon>Bacteria</taxon>
        <taxon>Bacillati</taxon>
        <taxon>Actinomycetota</taxon>
        <taxon>Actinomycetes</taxon>
        <taxon>Micromonosporales</taxon>
        <taxon>Micromonosporaceae</taxon>
        <taxon>Pilimelia</taxon>
    </lineage>
</organism>
<dbReference type="GO" id="GO:0009252">
    <property type="term" value="P:peptidoglycan biosynthetic process"/>
    <property type="evidence" value="ECO:0007669"/>
    <property type="project" value="UniProtKB-KW"/>
</dbReference>
<keyword evidence="11" id="KW-0961">Cell wall biogenesis/degradation</keyword>
<dbReference type="PANTHER" id="PTHR32282">
    <property type="entry name" value="BINDING PROTEIN TRANSPEPTIDASE, PUTATIVE-RELATED"/>
    <property type="match status" value="1"/>
</dbReference>
<reference evidence="17" key="2">
    <citation type="submission" date="2020-09" db="EMBL/GenBank/DDBJ databases">
        <authorList>
            <person name="Sun Q."/>
            <person name="Ohkuma M."/>
        </authorList>
    </citation>
    <scope>NUCLEOTIDE SEQUENCE</scope>
    <source>
        <strain evidence="17">JCM 3091</strain>
    </source>
</reference>
<dbReference type="AlphaFoldDB" id="A0A8J3BL23"/>
<keyword evidence="6" id="KW-0808">Transferase</keyword>
<feature type="region of interest" description="Disordered" evidence="14">
    <location>
        <begin position="451"/>
        <end position="482"/>
    </location>
</feature>
<comment type="catalytic activity">
    <reaction evidence="12">
        <text>Preferential cleavage: (Ac)2-L-Lys-D-Ala-|-D-Ala. Also transpeptidation of peptidyl-alanyl moieties that are N-acyl substituents of D-alanine.</text>
        <dbReference type="EC" id="3.4.16.4"/>
    </reaction>
</comment>
<dbReference type="InterPro" id="IPR005543">
    <property type="entry name" value="PASTA_dom"/>
</dbReference>
<comment type="caution">
    <text evidence="17">The sequence shown here is derived from an EMBL/GenBank/DDBJ whole genome shotgun (WGS) entry which is preliminary data.</text>
</comment>
<feature type="transmembrane region" description="Helical" evidence="15">
    <location>
        <begin position="83"/>
        <end position="102"/>
    </location>
</feature>
<sequence length="882" mass="94705">MKLFRGSDDRRREATARENIPDQARRTAAGGGAGPVDGDGIPRQRRLDAVQDMLRFDQVKQILTDGKLVDNLRPDNRSMTGKAVTLGIAGLLAGLVVAAAAFPGAAMSGLAAKAGAETFDKLPSELTVKQAPQITYVYANDGKTLLATMYDENRSDTRLANMSPLVLKAIIAAEDHQFYEHNGVDPKGIARALVVNNKGDSQQGGSTLTMQYVRQAISYSAESPAEVVAATENTPARKLREMRYAMSLEKKISKDEILERYLNIAPFGNGTYGVFAASKVYFEKAPKDLTIDEAAMLAGMVKAPSAFNPTTATGKPQAEARRNYVIDQMVATGAITADDATKAKAVPLVVKGKRTPNGCVATKENHWGFFCDYFYRWWLDQPAFGETAYDRERTLMSRGYRVVSSLDPKVQEVTKKAVERHYPTGRRHALMLASVEPGTGRVRALATNRNYKLDDPRKPKNGESTNPAKRRAGIRGTYPNTTNPLVTGGGDIMGYQAGSTFKMFTMAAALEKGYPLSYTINATSPVVTQYPQDSGPAACGGRWCPRNANPKWMNGNRNMWSGFGRSVNTYFVRLEEKIGADAVVEMAKRLGIKFREPKDLEMATTQSQAESWGAFTLGVSLTTPLDLASAYATLAADGKYCEPTPVQEIVDSAGNKIRAGEPRCEQRIKPETARATLDAARCPIGDSSSTDRCDGGTASYVRGTVGKPVAGKTGTTDGDRTATLALTSRQLTTVGTMADPDWAQTSASMRPEAVNMAVSQSMRDALSDQPRMDFETPGSNSAEGDQRRIPNVACRSVEEARSRLKSAGFQVEIAGPPGVPSSCAAGSAASTDPRWVAPKGSTILIQVSSGKPKATRPPAAPRAAAPPPASGSPRIPTSPGLR</sequence>
<evidence type="ECO:0000256" key="13">
    <source>
        <dbReference type="ARBA" id="ARBA00049902"/>
    </source>
</evidence>
<keyword evidence="15" id="KW-0472">Membrane</keyword>
<evidence type="ECO:0000256" key="3">
    <source>
        <dbReference type="ARBA" id="ARBA00022645"/>
    </source>
</evidence>
<feature type="compositionally biased region" description="Basic and acidic residues" evidence="14">
    <location>
        <begin position="451"/>
        <end position="461"/>
    </location>
</feature>
<dbReference type="Gene3D" id="3.40.710.10">
    <property type="entry name" value="DD-peptidase/beta-lactamase superfamily"/>
    <property type="match status" value="1"/>
</dbReference>
<dbReference type="Pfam" id="PF03793">
    <property type="entry name" value="PASTA"/>
    <property type="match status" value="1"/>
</dbReference>
<evidence type="ECO:0000256" key="7">
    <source>
        <dbReference type="ARBA" id="ARBA00022801"/>
    </source>
</evidence>
<dbReference type="Proteomes" id="UP000662200">
    <property type="component" value="Unassembled WGS sequence"/>
</dbReference>
<keyword evidence="18" id="KW-1185">Reference proteome</keyword>
<gene>
    <name evidence="17" type="ORF">GCM10010124_00260</name>
</gene>
<protein>
    <submittedName>
        <fullName evidence="17">Penicillin-binding protein</fullName>
    </submittedName>
</protein>
<keyword evidence="10" id="KW-0511">Multifunctional enzyme</keyword>
<dbReference type="InterPro" id="IPR012338">
    <property type="entry name" value="Beta-lactam/transpept-like"/>
</dbReference>
<feature type="region of interest" description="Disordered" evidence="14">
    <location>
        <begin position="815"/>
        <end position="882"/>
    </location>
</feature>
<feature type="compositionally biased region" description="Basic and acidic residues" evidence="14">
    <location>
        <begin position="1"/>
        <end position="25"/>
    </location>
</feature>
<dbReference type="InterPro" id="IPR001460">
    <property type="entry name" value="PCN-bd_Tpept"/>
</dbReference>
<dbReference type="SUPFAM" id="SSF56601">
    <property type="entry name" value="beta-lactamase/transpeptidase-like"/>
    <property type="match status" value="1"/>
</dbReference>
<evidence type="ECO:0000313" key="18">
    <source>
        <dbReference type="Proteomes" id="UP000662200"/>
    </source>
</evidence>
<name>A0A8J3BL23_9ACTN</name>
<feature type="region of interest" description="Disordered" evidence="14">
    <location>
        <begin position="1"/>
        <end position="42"/>
    </location>
</feature>
<proteinExistence type="inferred from homology"/>
<dbReference type="GO" id="GO:0008360">
    <property type="term" value="P:regulation of cell shape"/>
    <property type="evidence" value="ECO:0007669"/>
    <property type="project" value="UniProtKB-KW"/>
</dbReference>
<evidence type="ECO:0000256" key="11">
    <source>
        <dbReference type="ARBA" id="ARBA00023316"/>
    </source>
</evidence>
<evidence type="ECO:0000256" key="4">
    <source>
        <dbReference type="ARBA" id="ARBA00022670"/>
    </source>
</evidence>
<accession>A0A8J3BL23</accession>
<keyword evidence="15" id="KW-0812">Transmembrane</keyword>
<evidence type="ECO:0000256" key="15">
    <source>
        <dbReference type="SAM" id="Phobius"/>
    </source>
</evidence>
<feature type="region of interest" description="Disordered" evidence="14">
    <location>
        <begin position="762"/>
        <end position="791"/>
    </location>
</feature>
<dbReference type="Gene3D" id="3.30.10.20">
    <property type="match status" value="1"/>
</dbReference>
<keyword evidence="7" id="KW-0378">Hydrolase</keyword>
<dbReference type="GO" id="GO:0009002">
    <property type="term" value="F:serine-type D-Ala-D-Ala carboxypeptidase activity"/>
    <property type="evidence" value="ECO:0007669"/>
    <property type="project" value="UniProtKB-EC"/>
</dbReference>
<evidence type="ECO:0000256" key="8">
    <source>
        <dbReference type="ARBA" id="ARBA00022960"/>
    </source>
</evidence>
<evidence type="ECO:0000256" key="9">
    <source>
        <dbReference type="ARBA" id="ARBA00022984"/>
    </source>
</evidence>